<keyword evidence="1" id="KW-0812">Transmembrane</keyword>
<keyword evidence="1" id="KW-1133">Transmembrane helix</keyword>
<organism evidence="2">
    <name type="scientific">Tetraselmis sp. GSL018</name>
    <dbReference type="NCBI Taxonomy" id="582737"/>
    <lineage>
        <taxon>Eukaryota</taxon>
        <taxon>Viridiplantae</taxon>
        <taxon>Chlorophyta</taxon>
        <taxon>core chlorophytes</taxon>
        <taxon>Chlorodendrophyceae</taxon>
        <taxon>Chlorodendrales</taxon>
        <taxon>Chlorodendraceae</taxon>
        <taxon>Tetraselmis</taxon>
    </lineage>
</organism>
<evidence type="ECO:0000313" key="2">
    <source>
        <dbReference type="EMBL" id="JAC73934.1"/>
    </source>
</evidence>
<evidence type="ECO:0000256" key="1">
    <source>
        <dbReference type="SAM" id="Phobius"/>
    </source>
</evidence>
<feature type="non-terminal residue" evidence="2">
    <location>
        <position position="1"/>
    </location>
</feature>
<keyword evidence="1" id="KW-0472">Membrane</keyword>
<dbReference type="AlphaFoldDB" id="A0A061RT38"/>
<proteinExistence type="predicted"/>
<protein>
    <submittedName>
        <fullName evidence="2">Uncharacterized protein</fullName>
    </submittedName>
</protein>
<dbReference type="EMBL" id="GBEZ01011895">
    <property type="protein sequence ID" value="JAC73934.1"/>
    <property type="molecule type" value="Transcribed_RNA"/>
</dbReference>
<name>A0A061RT38_9CHLO</name>
<accession>A0A061RT38</accession>
<sequence>TVSFTSNTYLNLLLTSMLANIVATFTLTNFVTSSEFALIWH</sequence>
<reference evidence="2" key="1">
    <citation type="submission" date="2014-05" db="EMBL/GenBank/DDBJ databases">
        <title>The transcriptome of the halophilic microalga Tetraselmis sp. GSL018 isolated from the Great Salt Lake, Utah.</title>
        <authorList>
            <person name="Jinkerson R.E."/>
            <person name="D'Adamo S."/>
            <person name="Posewitz M.C."/>
        </authorList>
    </citation>
    <scope>NUCLEOTIDE SEQUENCE</scope>
    <source>
        <strain evidence="2">GSL018</strain>
    </source>
</reference>
<gene>
    <name evidence="2" type="ORF">TSPGSL018_27373</name>
</gene>
<feature type="transmembrane region" description="Helical" evidence="1">
    <location>
        <begin position="12"/>
        <end position="31"/>
    </location>
</feature>